<keyword evidence="3" id="KW-1185">Reference proteome</keyword>
<evidence type="ECO:0000313" key="2">
    <source>
        <dbReference type="EMBL" id="SHF01290.1"/>
    </source>
</evidence>
<evidence type="ECO:0000313" key="3">
    <source>
        <dbReference type="Proteomes" id="UP000184295"/>
    </source>
</evidence>
<gene>
    <name evidence="2" type="ORF">SAMN02745225_02254</name>
</gene>
<protein>
    <recommendedName>
        <fullName evidence="1">DUF6431 domain-containing protein</fullName>
    </recommendedName>
</protein>
<dbReference type="InterPro" id="IPR045536">
    <property type="entry name" value="DUF6431"/>
</dbReference>
<reference evidence="3" key="1">
    <citation type="submission" date="2016-11" db="EMBL/GenBank/DDBJ databases">
        <authorList>
            <person name="Varghese N."/>
            <person name="Submissions S."/>
        </authorList>
    </citation>
    <scope>NUCLEOTIDE SEQUENCE [LARGE SCALE GENOMIC DNA]</scope>
    <source>
        <strain evidence="3">DSM 19514</strain>
    </source>
</reference>
<dbReference type="EMBL" id="FQUL01000056">
    <property type="protein sequence ID" value="SHF01290.1"/>
    <property type="molecule type" value="Genomic_DNA"/>
</dbReference>
<dbReference type="AlphaFoldDB" id="A0A1M4Y6J5"/>
<accession>A0A1M4Y6J5</accession>
<feature type="domain" description="DUF6431" evidence="1">
    <location>
        <begin position="23"/>
        <end position="88"/>
    </location>
</feature>
<dbReference type="RefSeq" id="WP_272867310.1">
    <property type="nucleotide sequence ID" value="NZ_FQUL01000056.1"/>
</dbReference>
<name>A0A1M4Y6J5_9ACTN</name>
<organism evidence="2 3">
    <name type="scientific">Ferrithrix thermotolerans DSM 19514</name>
    <dbReference type="NCBI Taxonomy" id="1121881"/>
    <lineage>
        <taxon>Bacteria</taxon>
        <taxon>Bacillati</taxon>
        <taxon>Actinomycetota</taxon>
        <taxon>Acidimicrobiia</taxon>
        <taxon>Acidimicrobiales</taxon>
        <taxon>Acidimicrobiaceae</taxon>
        <taxon>Ferrithrix</taxon>
    </lineage>
</organism>
<dbReference type="Proteomes" id="UP000184295">
    <property type="component" value="Unassembled WGS sequence"/>
</dbReference>
<evidence type="ECO:0000259" key="1">
    <source>
        <dbReference type="Pfam" id="PF20020"/>
    </source>
</evidence>
<dbReference type="Pfam" id="PF20020">
    <property type="entry name" value="DUF6431"/>
    <property type="match status" value="1"/>
</dbReference>
<proteinExistence type="predicted"/>
<sequence length="130" mass="14783">MTLTVSNDLRVIEDELIQGKLLCPSCKGVLRAWRSARVRTVRTISGVTTVRPRRTRCASCSKTHVLIPDKLLLRRVDEVDVIGSALLRSSLGDRYNKIATAISRPLSTVRGWIRRFRAKAEMIRQRLRLS</sequence>